<accession>A0A6J4UKH6</accession>
<feature type="transmembrane region" description="Helical" evidence="1">
    <location>
        <begin position="17"/>
        <end position="36"/>
    </location>
</feature>
<proteinExistence type="predicted"/>
<sequence>MLPSSVSFASARITTSVAYGLLSVVLGAALIGALVAPGGGGWQALAFALMPDIAGVLSIDRTLARGQMHPRAVPLYNLLHSLAGPVALGIASVAWLGLPWLVASLTWALHITLDRTMGYGPRTKDGFQRG</sequence>
<organism evidence="2">
    <name type="scientific">uncultured Thermomicrobiales bacterium</name>
    <dbReference type="NCBI Taxonomy" id="1645740"/>
    <lineage>
        <taxon>Bacteria</taxon>
        <taxon>Pseudomonadati</taxon>
        <taxon>Thermomicrobiota</taxon>
        <taxon>Thermomicrobia</taxon>
        <taxon>Thermomicrobiales</taxon>
        <taxon>environmental samples</taxon>
    </lineage>
</organism>
<reference evidence="2" key="1">
    <citation type="submission" date="2020-02" db="EMBL/GenBank/DDBJ databases">
        <authorList>
            <person name="Meier V. D."/>
        </authorList>
    </citation>
    <scope>NUCLEOTIDE SEQUENCE</scope>
    <source>
        <strain evidence="2">AVDCRST_MAG87</strain>
    </source>
</reference>
<dbReference type="Pfam" id="PF14079">
    <property type="entry name" value="DUF4260"/>
    <property type="match status" value="1"/>
</dbReference>
<gene>
    <name evidence="2" type="ORF">AVDCRST_MAG87-938</name>
</gene>
<keyword evidence="1" id="KW-0812">Transmembrane</keyword>
<protein>
    <recommendedName>
        <fullName evidence="3">DUF4260 family protein</fullName>
    </recommendedName>
</protein>
<keyword evidence="1" id="KW-1133">Transmembrane helix</keyword>
<dbReference type="InterPro" id="IPR025356">
    <property type="entry name" value="DUF4260"/>
</dbReference>
<feature type="transmembrane region" description="Helical" evidence="1">
    <location>
        <begin position="75"/>
        <end position="98"/>
    </location>
</feature>
<evidence type="ECO:0000313" key="2">
    <source>
        <dbReference type="EMBL" id="CAA9552031.1"/>
    </source>
</evidence>
<dbReference type="AlphaFoldDB" id="A0A6J4UKH6"/>
<dbReference type="EMBL" id="CADCWJ010000221">
    <property type="protein sequence ID" value="CAA9552031.1"/>
    <property type="molecule type" value="Genomic_DNA"/>
</dbReference>
<evidence type="ECO:0008006" key="3">
    <source>
        <dbReference type="Google" id="ProtNLM"/>
    </source>
</evidence>
<name>A0A6J4UKH6_9BACT</name>
<keyword evidence="1" id="KW-0472">Membrane</keyword>
<evidence type="ECO:0000256" key="1">
    <source>
        <dbReference type="SAM" id="Phobius"/>
    </source>
</evidence>